<evidence type="ECO:0000313" key="1">
    <source>
        <dbReference type="EMBL" id="MBL3655825.1"/>
    </source>
</evidence>
<comment type="caution">
    <text evidence="1">The sequence shown here is derived from an EMBL/GenBank/DDBJ whole genome shotgun (WGS) entry which is preliminary data.</text>
</comment>
<proteinExistence type="predicted"/>
<reference evidence="1" key="1">
    <citation type="submission" date="2021-01" db="EMBL/GenBank/DDBJ databases">
        <title>Fulvivirga kasyanovii gen. nov., sp nov., a novel member of the phylum Bacteroidetes isolated from seawater in a mussel farm.</title>
        <authorList>
            <person name="Zhao L.-H."/>
            <person name="Wang Z.-J."/>
        </authorList>
    </citation>
    <scope>NUCLEOTIDE SEQUENCE</scope>
    <source>
        <strain evidence="1">2943</strain>
    </source>
</reference>
<dbReference type="Proteomes" id="UP000659388">
    <property type="component" value="Unassembled WGS sequence"/>
</dbReference>
<dbReference type="EMBL" id="JAESIY010000003">
    <property type="protein sequence ID" value="MBL3655825.1"/>
    <property type="molecule type" value="Genomic_DNA"/>
</dbReference>
<accession>A0A937JZZ9</accession>
<name>A0A937JZZ9_9BACT</name>
<protein>
    <submittedName>
        <fullName evidence="1">Uncharacterized protein</fullName>
    </submittedName>
</protein>
<sequence>MLKSSIFFNWASKAVILGFALFALQSCDDDDGTQAPPTDSTAPSIIFKELTDGQTVWNTISLTIEASDDGEMAEVELFINNESVAQNNGASLNYDWNTFEEKDGNYTLKSVATDSEGNVASKEITVSVLNTLITTSVPADFFEEGKTSVIFLSDADGALITSIECGNGDNITLKSEAFEGESFFLSEAKRDDIMIIYTFAQIKRGTSWKLSRDLEDDPDVVDKDPLRASVELTGASLDVGEYYNLYTFGRKTGGITENKTLDLELSEESSPLYVVKYSSEGERLQYHLFDEVIAGGDNIIDLSMVNNNFSSVMVEFPEEIKSLEYSIYGYTSTDSFKRSFAIDEYYANPYNGDNVTLHYPNTSFANYYTRIFYRTEGSSFDQRGYGVEGITPRTINASIDIEVQDDGVTYSSSGNYDFLRLAILGENCYNLFVLPSGDNQKVPLLTFPASLNEYKPTLNLLQYSFSDLFLVEGYDEFRDVLTNAENGFGSIFSEGSSYANLNFEIENPSGRKAIVPGIFQ</sequence>
<dbReference type="AlphaFoldDB" id="A0A937JZZ9"/>
<gene>
    <name evidence="1" type="ORF">JL102_06770</name>
</gene>
<dbReference type="PROSITE" id="PS51257">
    <property type="entry name" value="PROKAR_LIPOPROTEIN"/>
    <property type="match status" value="1"/>
</dbReference>
<dbReference type="InterPro" id="IPR013783">
    <property type="entry name" value="Ig-like_fold"/>
</dbReference>
<dbReference type="Pfam" id="PF17957">
    <property type="entry name" value="Big_7"/>
    <property type="match status" value="1"/>
</dbReference>
<dbReference type="Gene3D" id="2.60.40.10">
    <property type="entry name" value="Immunoglobulins"/>
    <property type="match status" value="1"/>
</dbReference>
<dbReference type="RefSeq" id="WP_202243506.1">
    <property type="nucleotide sequence ID" value="NZ_JAESIY010000003.1"/>
</dbReference>
<organism evidence="1 2">
    <name type="scientific">Fulvivirga sediminis</name>
    <dbReference type="NCBI Taxonomy" id="2803949"/>
    <lineage>
        <taxon>Bacteria</taxon>
        <taxon>Pseudomonadati</taxon>
        <taxon>Bacteroidota</taxon>
        <taxon>Cytophagia</taxon>
        <taxon>Cytophagales</taxon>
        <taxon>Fulvivirgaceae</taxon>
        <taxon>Fulvivirga</taxon>
    </lineage>
</organism>
<evidence type="ECO:0000313" key="2">
    <source>
        <dbReference type="Proteomes" id="UP000659388"/>
    </source>
</evidence>
<keyword evidence="2" id="KW-1185">Reference proteome</keyword>